<dbReference type="EMBL" id="CP025612">
    <property type="protein sequence ID" value="AUN31933.1"/>
    <property type="molecule type" value="Genomic_DNA"/>
</dbReference>
<dbReference type="InterPro" id="IPR013320">
    <property type="entry name" value="ConA-like_dom_sf"/>
</dbReference>
<reference evidence="1 2" key="1">
    <citation type="submission" date="2017-12" db="EMBL/GenBank/DDBJ databases">
        <title>Genomes of bacteria within cyanobacterial aggregates.</title>
        <authorList>
            <person name="Cai H."/>
        </authorList>
    </citation>
    <scope>NUCLEOTIDE SEQUENCE [LARGE SCALE GENOMIC DNA]</scope>
    <source>
        <strain evidence="1 2">TH16</strain>
    </source>
</reference>
<keyword evidence="2" id="KW-1185">Reference proteome</keyword>
<evidence type="ECO:0000313" key="2">
    <source>
        <dbReference type="Proteomes" id="UP000234752"/>
    </source>
</evidence>
<sequence>MGSAGTGTATGLAFSALSKSLVNQTDVVAVHLYDARLDSDGGAWTDRPFASWYWETLGTTTRGATRRFPKVAGIVARAASVTIYDLHDLDATGVPRMWMVFNANTSNAAVFANAAIPINSIFAVNGRLFVTSKDTAVGGLSILDFVQDVTGIRINDTTRYFSRNIANRNVAVSTQDTNYYGAGNALVSRVCSHVHARVIPGGPLDSAGLPIPTVAVATAGGVSVIHPNGAVYSVTDARGAKVVHLAGDGRLAYGLASAGYGCVFGRLLYATIAVSPWTFYFAEPGAGAVRLNQGAPSSLVAGLIATREGYVTGNASGLTLLSEDIGNPANGMTAYVTTLSNTGWQPGDIRGAHLCDTTTGNITGSADLVTNGDFSGGTTGWTAVNATPTVTSGEMQVSSSAGGGLIFQTLTTVPGQTYSVTALARCGTSSAARLIVTPGGVAVQAINNTTSNQPLQLQFTAVAATTDLQLATGTVGTAIFDNVSCRLALPDRSYKGKGLVVNGTLGRTALPCGLAAVSGFSASNYLEQPYNPDYDFGTGDFFIGCWSNVPAGVGQETFFSRAAFGSSYSGSAITLGTGAGGATALTVTDDGFATLDVATASGSQSDGLWHFLVGLRRANVFELWIDGVLSATTAVNNANLSLSNSAATTRIGLRQAGDFVNDAATRIAALRVSAYAPTPAQIRKMYEDERALIVGGTPATLGGTSNSVTALAANEGDGTLAVGTGDGVSIMAFGRVRYLDGASGGAAIGNDAITALSASGSHMLVGTSANAGIISDSVIAQDRMLPAGPPVPRAASDPQVIRARVVTTDATPTDMVPRLIIGEREAVTVDVTVQARTYGATSTQGGTYRRLARYIRDAGGNVTLAGSVQTIGADQETTAGMDVTIQADTAAQTITPRVTGVAGTRMVWTARIVVTRISEEASYAA</sequence>
<dbReference type="Gene3D" id="2.60.120.260">
    <property type="entry name" value="Galactose-binding domain-like"/>
    <property type="match status" value="1"/>
</dbReference>
<dbReference type="AlphaFoldDB" id="A0A2K9NFN3"/>
<gene>
    <name evidence="1" type="ORF">C0V82_16000</name>
</gene>
<organism evidence="1 2">
    <name type="scientific">Niveispirillum cyanobacteriorum</name>
    <dbReference type="NCBI Taxonomy" id="1612173"/>
    <lineage>
        <taxon>Bacteria</taxon>
        <taxon>Pseudomonadati</taxon>
        <taxon>Pseudomonadota</taxon>
        <taxon>Alphaproteobacteria</taxon>
        <taxon>Rhodospirillales</taxon>
        <taxon>Azospirillaceae</taxon>
        <taxon>Niveispirillum</taxon>
    </lineage>
</organism>
<dbReference type="SUPFAM" id="SSF49785">
    <property type="entry name" value="Galactose-binding domain-like"/>
    <property type="match status" value="1"/>
</dbReference>
<dbReference type="Gene3D" id="2.60.120.200">
    <property type="match status" value="1"/>
</dbReference>
<accession>A0A2K9NFN3</accession>
<dbReference type="Proteomes" id="UP000234752">
    <property type="component" value="Chromosome eg_2"/>
</dbReference>
<dbReference type="KEGG" id="ncb:C0V82_16000"/>
<dbReference type="SUPFAM" id="SSF49899">
    <property type="entry name" value="Concanavalin A-like lectins/glucanases"/>
    <property type="match status" value="1"/>
</dbReference>
<protein>
    <recommendedName>
        <fullName evidence="3">LamG-like jellyroll fold domain-containing protein</fullName>
    </recommendedName>
</protein>
<dbReference type="Pfam" id="PF13385">
    <property type="entry name" value="Laminin_G_3"/>
    <property type="match status" value="1"/>
</dbReference>
<name>A0A2K9NFN3_9PROT</name>
<evidence type="ECO:0000313" key="1">
    <source>
        <dbReference type="EMBL" id="AUN31933.1"/>
    </source>
</evidence>
<evidence type="ECO:0008006" key="3">
    <source>
        <dbReference type="Google" id="ProtNLM"/>
    </source>
</evidence>
<dbReference type="InterPro" id="IPR008979">
    <property type="entry name" value="Galactose-bd-like_sf"/>
</dbReference>
<proteinExistence type="predicted"/>